<evidence type="ECO:0000256" key="1">
    <source>
        <dbReference type="ARBA" id="ARBA00009512"/>
    </source>
</evidence>
<dbReference type="GO" id="GO:0019843">
    <property type="term" value="F:rRNA binding"/>
    <property type="evidence" value="ECO:0007669"/>
    <property type="project" value="UniProtKB-UniRule"/>
</dbReference>
<feature type="compositionally biased region" description="Low complexity" evidence="5">
    <location>
        <begin position="161"/>
        <end position="182"/>
    </location>
</feature>
<evidence type="ECO:0000256" key="5">
    <source>
        <dbReference type="SAM" id="MobiDB-lite"/>
    </source>
</evidence>
<dbReference type="EMBL" id="CP022714">
    <property type="protein sequence ID" value="ASU14475.1"/>
    <property type="molecule type" value="Genomic_DNA"/>
</dbReference>
<dbReference type="InterPro" id="IPR014717">
    <property type="entry name" value="Transl_elong_EF1B/ribsomal_bS6"/>
</dbReference>
<dbReference type="CDD" id="cd00473">
    <property type="entry name" value="bS6"/>
    <property type="match status" value="1"/>
</dbReference>
<keyword evidence="4" id="KW-0694">RNA-binding</keyword>
<evidence type="ECO:0000256" key="4">
    <source>
        <dbReference type="HAMAP-Rule" id="MF_00360"/>
    </source>
</evidence>
<feature type="compositionally biased region" description="Low complexity" evidence="5">
    <location>
        <begin position="130"/>
        <end position="151"/>
    </location>
</feature>
<gene>
    <name evidence="4 6" type="primary">rpsF</name>
    <name evidence="6" type="ORF">CIB43_00584</name>
</gene>
<dbReference type="GO" id="GO:0005840">
    <property type="term" value="C:ribosome"/>
    <property type="evidence" value="ECO:0007669"/>
    <property type="project" value="UniProtKB-KW"/>
</dbReference>
<dbReference type="InterPro" id="IPR020814">
    <property type="entry name" value="Ribosomal_S6_plastid/chlpt"/>
</dbReference>
<dbReference type="Proteomes" id="UP000215452">
    <property type="component" value="Chromosome"/>
</dbReference>
<sequence length="241" mass="28976">MPKYEIVTILDPKAEMAIIDNLLKTVFGDNSTEKLRKLETTNLAYPIRKSKIAQYFLVELNAPTNLIEEFVRRANITREIWRYLIVNLDSEKGLNKKPKIRERNRKYTPRRDRFDKPNFRGNPKSRFDQQDQQATKNQQNFQQNQQNQTSQYRENSRQNQDDFQQVSSNQQNFGQNQQNQSGYHRENNRQNQENIHQNNKNHQNQTSQTQRSRRQYQPIKNPKFNQKEKENYNNKKPQSSN</sequence>
<dbReference type="GO" id="GO:0006412">
    <property type="term" value="P:translation"/>
    <property type="evidence" value="ECO:0007669"/>
    <property type="project" value="UniProtKB-UniRule"/>
</dbReference>
<name>A0A223MAB9_MESHO</name>
<dbReference type="Gene3D" id="3.30.70.60">
    <property type="match status" value="1"/>
</dbReference>
<feature type="compositionally biased region" description="Basic and acidic residues" evidence="5">
    <location>
        <begin position="109"/>
        <end position="118"/>
    </location>
</feature>
<organism evidence="6 7">
    <name type="scientific">Mesomycoplasma hyopneumoniae</name>
    <name type="common">Mycoplasma hyopneumoniae</name>
    <dbReference type="NCBI Taxonomy" id="2099"/>
    <lineage>
        <taxon>Bacteria</taxon>
        <taxon>Bacillati</taxon>
        <taxon>Mycoplasmatota</taxon>
        <taxon>Mycoplasmoidales</taxon>
        <taxon>Metamycoplasmataceae</taxon>
        <taxon>Mesomycoplasma</taxon>
    </lineage>
</organism>
<protein>
    <recommendedName>
        <fullName evidence="3 4">Small ribosomal subunit protein bS6</fullName>
    </recommendedName>
</protein>
<dbReference type="HAMAP" id="MF_00360">
    <property type="entry name" value="Ribosomal_bS6"/>
    <property type="match status" value="1"/>
</dbReference>
<evidence type="ECO:0000256" key="3">
    <source>
        <dbReference type="ARBA" id="ARBA00035294"/>
    </source>
</evidence>
<keyword evidence="4" id="KW-0687">Ribonucleoprotein</keyword>
<dbReference type="NCBIfam" id="TIGR00166">
    <property type="entry name" value="S6"/>
    <property type="match status" value="1"/>
</dbReference>
<keyword evidence="4 6" id="KW-0689">Ribosomal protein</keyword>
<feature type="compositionally biased region" description="Low complexity" evidence="5">
    <location>
        <begin position="199"/>
        <end position="210"/>
    </location>
</feature>
<dbReference type="GO" id="GO:1990904">
    <property type="term" value="C:ribonucleoprotein complex"/>
    <property type="evidence" value="ECO:0007669"/>
    <property type="project" value="UniProtKB-KW"/>
</dbReference>
<reference evidence="6 7" key="1">
    <citation type="submission" date="2017-08" db="EMBL/GenBank/DDBJ databases">
        <title>The complete genome sequence of a Mycoplasma hyopneumoniae isolate in Korea.</title>
        <authorList>
            <person name="Han J."/>
            <person name="Lee N."/>
        </authorList>
    </citation>
    <scope>NUCLEOTIDE SEQUENCE [LARGE SCALE GENOMIC DNA]</scope>
    <source>
        <strain evidence="6 7">KM014</strain>
    </source>
</reference>
<feature type="region of interest" description="Disordered" evidence="5">
    <location>
        <begin position="199"/>
        <end position="241"/>
    </location>
</feature>
<evidence type="ECO:0000313" key="7">
    <source>
        <dbReference type="Proteomes" id="UP000215452"/>
    </source>
</evidence>
<dbReference type="InterPro" id="IPR035980">
    <property type="entry name" value="Ribosomal_bS6_sf"/>
</dbReference>
<dbReference type="InterPro" id="IPR000529">
    <property type="entry name" value="Ribosomal_bS6"/>
</dbReference>
<comment type="similarity">
    <text evidence="1 4">Belongs to the bacterial ribosomal protein bS6 family.</text>
</comment>
<dbReference type="AlphaFoldDB" id="A0A223MAB9"/>
<dbReference type="Pfam" id="PF01250">
    <property type="entry name" value="Ribosomal_S6"/>
    <property type="match status" value="1"/>
</dbReference>
<evidence type="ECO:0000313" key="6">
    <source>
        <dbReference type="EMBL" id="ASU14475.1"/>
    </source>
</evidence>
<proteinExistence type="inferred from homology"/>
<evidence type="ECO:0000256" key="2">
    <source>
        <dbReference type="ARBA" id="ARBA00035104"/>
    </source>
</evidence>
<keyword evidence="4" id="KW-0699">rRNA-binding</keyword>
<comment type="function">
    <text evidence="2 4">Binds together with bS18 to 16S ribosomal RNA.</text>
</comment>
<dbReference type="GO" id="GO:0003735">
    <property type="term" value="F:structural constituent of ribosome"/>
    <property type="evidence" value="ECO:0007669"/>
    <property type="project" value="InterPro"/>
</dbReference>
<feature type="region of interest" description="Disordered" evidence="5">
    <location>
        <begin position="97"/>
        <end position="186"/>
    </location>
</feature>
<feature type="compositionally biased region" description="Basic residues" evidence="5">
    <location>
        <begin position="97"/>
        <end position="108"/>
    </location>
</feature>
<accession>A0A223MAB9</accession>
<dbReference type="SUPFAM" id="SSF54995">
    <property type="entry name" value="Ribosomal protein S6"/>
    <property type="match status" value="1"/>
</dbReference>